<comment type="caution">
    <text evidence="2">The sequence shown here is derived from an EMBL/GenBank/DDBJ whole genome shotgun (WGS) entry which is preliminary data.</text>
</comment>
<sequence length="109" mass="12137">MILITPEERVSKTADLLRSLEQSVQELRQVAEGLKANIEAGEHTDVAARTRELEQAGRLIRSCQKVEECFVEQQQRQTGIAQGGYALDLDAARLEIGCRLARLRACCDP</sequence>
<reference evidence="2" key="1">
    <citation type="journal article" date="2014" name="Int. J. Syst. Evol. Microbiol.">
        <title>Complete genome sequence of Corynebacterium casei LMG S-19264T (=DSM 44701T), isolated from a smear-ripened cheese.</title>
        <authorList>
            <consortium name="US DOE Joint Genome Institute (JGI-PGF)"/>
            <person name="Walter F."/>
            <person name="Albersmeier A."/>
            <person name="Kalinowski J."/>
            <person name="Ruckert C."/>
        </authorList>
    </citation>
    <scope>NUCLEOTIDE SEQUENCE</scope>
    <source>
        <strain evidence="2">CGMCC 1.7081</strain>
    </source>
</reference>
<proteinExistence type="predicted"/>
<keyword evidence="3" id="KW-1185">Reference proteome</keyword>
<evidence type="ECO:0000313" key="2">
    <source>
        <dbReference type="EMBL" id="GHG79810.1"/>
    </source>
</evidence>
<reference evidence="2" key="2">
    <citation type="submission" date="2020-09" db="EMBL/GenBank/DDBJ databases">
        <authorList>
            <person name="Sun Q."/>
            <person name="Zhou Y."/>
        </authorList>
    </citation>
    <scope>NUCLEOTIDE SEQUENCE</scope>
    <source>
        <strain evidence="2">CGMCC 1.7081</strain>
    </source>
</reference>
<organism evidence="2 3">
    <name type="scientific">Pseudodonghicola xiamenensis</name>
    <dbReference type="NCBI Taxonomy" id="337702"/>
    <lineage>
        <taxon>Bacteria</taxon>
        <taxon>Pseudomonadati</taxon>
        <taxon>Pseudomonadota</taxon>
        <taxon>Alphaproteobacteria</taxon>
        <taxon>Rhodobacterales</taxon>
        <taxon>Paracoccaceae</taxon>
        <taxon>Pseudodonghicola</taxon>
    </lineage>
</organism>
<name>A0A8J3H3V3_9RHOB</name>
<dbReference type="AlphaFoldDB" id="A0A8J3H3V3"/>
<gene>
    <name evidence="2" type="ORF">GCM10010961_02220</name>
</gene>
<dbReference type="Proteomes" id="UP000611500">
    <property type="component" value="Unassembled WGS sequence"/>
</dbReference>
<evidence type="ECO:0000256" key="1">
    <source>
        <dbReference type="SAM" id="Coils"/>
    </source>
</evidence>
<keyword evidence="1" id="KW-0175">Coiled coil</keyword>
<dbReference type="EMBL" id="BNAP01000001">
    <property type="protein sequence ID" value="GHG79810.1"/>
    <property type="molecule type" value="Genomic_DNA"/>
</dbReference>
<feature type="coiled-coil region" evidence="1">
    <location>
        <begin position="10"/>
        <end position="44"/>
    </location>
</feature>
<evidence type="ECO:0000313" key="3">
    <source>
        <dbReference type="Proteomes" id="UP000611500"/>
    </source>
</evidence>
<protein>
    <submittedName>
        <fullName evidence="2">Uncharacterized protein</fullName>
    </submittedName>
</protein>
<dbReference type="RefSeq" id="WP_028091990.1">
    <property type="nucleotide sequence ID" value="NZ_BNAP01000001.1"/>
</dbReference>
<accession>A0A8J3H3V3</accession>